<organism evidence="2">
    <name type="scientific">uncultured Acetobacteraceae bacterium</name>
    <dbReference type="NCBI Taxonomy" id="169975"/>
    <lineage>
        <taxon>Bacteria</taxon>
        <taxon>Pseudomonadati</taxon>
        <taxon>Pseudomonadota</taxon>
        <taxon>Alphaproteobacteria</taxon>
        <taxon>Acetobacterales</taxon>
        <taxon>Acetobacteraceae</taxon>
        <taxon>environmental samples</taxon>
    </lineage>
</organism>
<evidence type="ECO:0000256" key="1">
    <source>
        <dbReference type="SAM" id="MobiDB-lite"/>
    </source>
</evidence>
<dbReference type="GO" id="GO:0004332">
    <property type="term" value="F:fructose-bisphosphate aldolase activity"/>
    <property type="evidence" value="ECO:0007669"/>
    <property type="project" value="UniProtKB-EC"/>
</dbReference>
<feature type="region of interest" description="Disordered" evidence="1">
    <location>
        <begin position="1"/>
        <end position="192"/>
    </location>
</feature>
<feature type="compositionally biased region" description="Basic residues" evidence="1">
    <location>
        <begin position="68"/>
        <end position="86"/>
    </location>
</feature>
<dbReference type="EMBL" id="CADCTG010000323">
    <property type="protein sequence ID" value="CAA9285155.1"/>
    <property type="molecule type" value="Genomic_DNA"/>
</dbReference>
<feature type="non-terminal residue" evidence="2">
    <location>
        <position position="192"/>
    </location>
</feature>
<accession>A0A6J4JR47</accession>
<reference evidence="2" key="1">
    <citation type="submission" date="2020-02" db="EMBL/GenBank/DDBJ databases">
        <authorList>
            <person name="Meier V. D."/>
        </authorList>
    </citation>
    <scope>NUCLEOTIDE SEQUENCE</scope>
    <source>
        <strain evidence="2">AVDCRST_MAG08</strain>
    </source>
</reference>
<gene>
    <name evidence="2" type="ORF">AVDCRST_MAG08-4136</name>
</gene>
<dbReference type="AlphaFoldDB" id="A0A6J4JR47"/>
<feature type="compositionally biased region" description="Gly residues" evidence="1">
    <location>
        <begin position="40"/>
        <end position="50"/>
    </location>
</feature>
<evidence type="ECO:0000313" key="2">
    <source>
        <dbReference type="EMBL" id="CAA9285155.1"/>
    </source>
</evidence>
<name>A0A6J4JR47_9PROT</name>
<feature type="compositionally biased region" description="Basic residues" evidence="1">
    <location>
        <begin position="152"/>
        <end position="166"/>
    </location>
</feature>
<feature type="non-terminal residue" evidence="2">
    <location>
        <position position="1"/>
    </location>
</feature>
<feature type="compositionally biased region" description="Basic and acidic residues" evidence="1">
    <location>
        <begin position="87"/>
        <end position="109"/>
    </location>
</feature>
<dbReference type="EC" id="4.1.2.13" evidence="2"/>
<keyword evidence="2" id="KW-0456">Lyase</keyword>
<feature type="compositionally biased region" description="Basic residues" evidence="1">
    <location>
        <begin position="136"/>
        <end position="145"/>
    </location>
</feature>
<protein>
    <submittedName>
        <fullName evidence="2">Fructose-bisphosphate aldolase class I</fullName>
        <ecNumber evidence="2">4.1.2.13</ecNumber>
    </submittedName>
</protein>
<proteinExistence type="predicted"/>
<sequence length="192" mass="21600">PSGDGRRGRRAAPRLLRHRLHHLSLVRRPVRDDGGAARAGRGGQVGGPRRGGVELPARPGPRQEGRDRARHLRLRRAHRGAARRAHHQGEAADGRDLAGRGEEDLREVPGRAPAPSRAHPPRRPGLLQRPTPGGVLRRRDRHHREHPGDHPRHPRGRRQRLHHRPQHLPAPARRGARPARPSDRHLRGQVRL</sequence>
<feature type="compositionally biased region" description="Basic residues" evidence="1">
    <location>
        <begin position="7"/>
        <end position="25"/>
    </location>
</feature>